<organism evidence="1 2">
    <name type="scientific">Candidatus Frankia alpina</name>
    <dbReference type="NCBI Taxonomy" id="2699483"/>
    <lineage>
        <taxon>Bacteria</taxon>
        <taxon>Bacillati</taxon>
        <taxon>Actinomycetota</taxon>
        <taxon>Actinomycetes</taxon>
        <taxon>Frankiales</taxon>
        <taxon>Frankiaceae</taxon>
        <taxon>Frankia</taxon>
    </lineage>
</organism>
<dbReference type="EMBL" id="SSXH01000416">
    <property type="protein sequence ID" value="THJ70986.1"/>
    <property type="molecule type" value="Genomic_DNA"/>
</dbReference>
<dbReference type="AlphaFoldDB" id="A0A4S5EGH4"/>
<comment type="caution">
    <text evidence="1">The sequence shown here is derived from an EMBL/GenBank/DDBJ whole genome shotgun (WGS) entry which is preliminary data.</text>
</comment>
<name>A0A4S5EGH4_9ACTN</name>
<accession>A0A4S5EGH4</accession>
<gene>
    <name evidence="1" type="ORF">E7Y31_15585</name>
</gene>
<sequence length="177" mass="19147">MPERSVDLTQLRTYVTGGLRSVRSGRGRVLATATWLAMERTLCRAVDPRRNQRELVGRYTAGIGQLGSAALDVRLDGIYTLESLGAESATYRQPVVEVLSAFVRERTILDHPDGARRSWAVWSGRAMSGRSIGPELPAPADQAAADTSPGLEQIPDTDVQAALTALGRLPLNAKHLD</sequence>
<keyword evidence="2" id="KW-1185">Reference proteome</keyword>
<protein>
    <submittedName>
        <fullName evidence="1">Uncharacterized protein</fullName>
    </submittedName>
</protein>
<evidence type="ECO:0000313" key="1">
    <source>
        <dbReference type="EMBL" id="THJ70986.1"/>
    </source>
</evidence>
<reference evidence="1 2" key="1">
    <citation type="submission" date="2019-04" db="EMBL/GenBank/DDBJ databases">
        <title>Draft genome sequences for three unisolated Alnus-infective Frankia Sp+ strains, AgTrS, AiOr and AvVan, the first sequenced Frankia strains able to sporulate in-planta.</title>
        <authorList>
            <person name="Bethencourt L."/>
            <person name="Vautrin F."/>
            <person name="Taib N."/>
            <person name="Dubost A."/>
            <person name="Castro-Garcia L."/>
            <person name="Imbaud O."/>
            <person name="Abrouk D."/>
            <person name="Fournier P."/>
            <person name="Briolay J."/>
            <person name="Nguyen A."/>
            <person name="Normand P."/>
            <person name="Fernandez M.P."/>
            <person name="Brochier-Armanet C."/>
            <person name="Herrera-Belaroussi A."/>
        </authorList>
    </citation>
    <scope>NUCLEOTIDE SEQUENCE [LARGE SCALE GENOMIC DNA]</scope>
    <source>
        <strain evidence="1 2">AvVan</strain>
    </source>
</reference>
<proteinExistence type="predicted"/>
<evidence type="ECO:0000313" key="2">
    <source>
        <dbReference type="Proteomes" id="UP000305282"/>
    </source>
</evidence>
<dbReference type="Proteomes" id="UP000305282">
    <property type="component" value="Unassembled WGS sequence"/>
</dbReference>